<protein>
    <submittedName>
        <fullName evidence="2">Uncharacterized protein</fullName>
    </submittedName>
</protein>
<dbReference type="Proteomes" id="UP000187203">
    <property type="component" value="Unassembled WGS sequence"/>
</dbReference>
<evidence type="ECO:0000313" key="2">
    <source>
        <dbReference type="EMBL" id="OMP08059.1"/>
    </source>
</evidence>
<evidence type="ECO:0000256" key="1">
    <source>
        <dbReference type="SAM" id="MobiDB-lite"/>
    </source>
</evidence>
<dbReference type="EMBL" id="AWUE01012917">
    <property type="protein sequence ID" value="OMP08059.1"/>
    <property type="molecule type" value="Genomic_DNA"/>
</dbReference>
<dbReference type="STRING" id="93759.A0A1R3KLX7"/>
<dbReference type="PANTHER" id="PTHR37725">
    <property type="match status" value="1"/>
</dbReference>
<feature type="region of interest" description="Disordered" evidence="1">
    <location>
        <begin position="142"/>
        <end position="192"/>
    </location>
</feature>
<sequence length="192" mass="21989">MQRPEGYPVWDLQLDIPEKMSSSLSLVSDMEIRSPFLGRDDLDDLSILERGLYYRRTYSDMGDDHHRIQERANRLGKSSASDPRLLFLLEFFREFYVRRQELLKKIFPKLQNEFIDIFRRVGRVLGEGKSNNNTAAVKTLQRSLSLGSPPTPSNKGGESPLRLERFKIRTVKIGDDDVQEGGQGQTKPSGSK</sequence>
<organism evidence="2 3">
    <name type="scientific">Corchorus olitorius</name>
    <dbReference type="NCBI Taxonomy" id="93759"/>
    <lineage>
        <taxon>Eukaryota</taxon>
        <taxon>Viridiplantae</taxon>
        <taxon>Streptophyta</taxon>
        <taxon>Embryophyta</taxon>
        <taxon>Tracheophyta</taxon>
        <taxon>Spermatophyta</taxon>
        <taxon>Magnoliopsida</taxon>
        <taxon>eudicotyledons</taxon>
        <taxon>Gunneridae</taxon>
        <taxon>Pentapetalae</taxon>
        <taxon>rosids</taxon>
        <taxon>malvids</taxon>
        <taxon>Malvales</taxon>
        <taxon>Malvaceae</taxon>
        <taxon>Grewioideae</taxon>
        <taxon>Apeibeae</taxon>
        <taxon>Corchorus</taxon>
    </lineage>
</organism>
<reference evidence="3" key="1">
    <citation type="submission" date="2013-09" db="EMBL/GenBank/DDBJ databases">
        <title>Corchorus olitorius genome sequencing.</title>
        <authorList>
            <person name="Alam M."/>
            <person name="Haque M.S."/>
            <person name="Islam M.S."/>
            <person name="Emdad E.M."/>
            <person name="Islam M.M."/>
            <person name="Ahmed B."/>
            <person name="Halim A."/>
            <person name="Hossen Q.M.M."/>
            <person name="Hossain M.Z."/>
            <person name="Ahmed R."/>
            <person name="Khan M.M."/>
            <person name="Islam R."/>
            <person name="Rashid M.M."/>
            <person name="Khan S.A."/>
            <person name="Rahman M.S."/>
            <person name="Alam M."/>
            <person name="Yahiya A.S."/>
            <person name="Khan M.S."/>
            <person name="Azam M.S."/>
            <person name="Haque T."/>
            <person name="Lashkar M.Z.H."/>
            <person name="Akhand A.I."/>
            <person name="Morshed G."/>
            <person name="Roy S."/>
            <person name="Uddin K.S."/>
            <person name="Rabeya T."/>
            <person name="Hossain A.S."/>
            <person name="Chowdhury A."/>
            <person name="Snigdha A.R."/>
            <person name="Mortoza M.S."/>
            <person name="Matin S.A."/>
            <person name="Hoque S.M.E."/>
            <person name="Islam M.K."/>
            <person name="Roy D.K."/>
            <person name="Haider R."/>
            <person name="Moosa M.M."/>
            <person name="Elias S.M."/>
            <person name="Hasan A.M."/>
            <person name="Jahan S."/>
            <person name="Shafiuddin M."/>
            <person name="Mahmood N."/>
            <person name="Shommy N.S."/>
        </authorList>
    </citation>
    <scope>NUCLEOTIDE SEQUENCE [LARGE SCALE GENOMIC DNA]</scope>
    <source>
        <strain evidence="3">cv. O-4</strain>
    </source>
</reference>
<comment type="caution">
    <text evidence="2">The sequence shown here is derived from an EMBL/GenBank/DDBJ whole genome shotgun (WGS) entry which is preliminary data.</text>
</comment>
<evidence type="ECO:0000313" key="3">
    <source>
        <dbReference type="Proteomes" id="UP000187203"/>
    </source>
</evidence>
<dbReference type="OrthoDB" id="1623146at2759"/>
<gene>
    <name evidence="2" type="ORF">COLO4_06812</name>
</gene>
<feature type="compositionally biased region" description="Polar residues" evidence="1">
    <location>
        <begin position="142"/>
        <end position="156"/>
    </location>
</feature>
<dbReference type="AlphaFoldDB" id="A0A1R3KLX7"/>
<accession>A0A1R3KLX7</accession>
<keyword evidence="3" id="KW-1185">Reference proteome</keyword>
<name>A0A1R3KLX7_9ROSI</name>
<feature type="compositionally biased region" description="Basic and acidic residues" evidence="1">
    <location>
        <begin position="161"/>
        <end position="175"/>
    </location>
</feature>
<dbReference type="PANTHER" id="PTHR37725:SF1">
    <property type="match status" value="1"/>
</dbReference>
<proteinExistence type="predicted"/>